<proteinExistence type="predicted"/>
<protein>
    <submittedName>
        <fullName evidence="1">Uncharacterized protein</fullName>
    </submittedName>
</protein>
<dbReference type="PATRIC" id="fig|1433289.7.peg.717"/>
<evidence type="ECO:0000313" key="1">
    <source>
        <dbReference type="EMBL" id="ETW90616.1"/>
    </source>
</evidence>
<reference evidence="2" key="1">
    <citation type="submission" date="2013-12" db="EMBL/GenBank/DDBJ databases">
        <title>Genome sequences of Streptococcus thermophilus strains MTH17CL396 and M17PTZA496 isolated from Fontina cheese in Valle d'Aosta region (Italy).</title>
        <authorList>
            <person name="Treu L."/>
            <person name="Giacomini A."/>
            <person name="Corich V."/>
            <person name="Vendramin V."/>
            <person name="Bovo B."/>
        </authorList>
    </citation>
    <scope>NUCLEOTIDE SEQUENCE [LARGE SCALE GENOMIC DNA]</scope>
    <source>
        <strain evidence="2">M17PTZA496</strain>
    </source>
</reference>
<comment type="caution">
    <text evidence="1">The sequence shown here is derived from an EMBL/GenBank/DDBJ whole genome shotgun (WGS) entry which is preliminary data.</text>
</comment>
<evidence type="ECO:0000313" key="2">
    <source>
        <dbReference type="Proteomes" id="UP000024559"/>
    </source>
</evidence>
<accession>A0A0E2Q4T6</accession>
<dbReference type="HOGENOM" id="CLU_2453471_0_0_9"/>
<dbReference type="Proteomes" id="UP000024559">
    <property type="component" value="Chromosome"/>
</dbReference>
<organism evidence="1 2">
    <name type="scientific">Streptococcus thermophilus M17PTZA496</name>
    <dbReference type="NCBI Taxonomy" id="1433289"/>
    <lineage>
        <taxon>Bacteria</taxon>
        <taxon>Bacillati</taxon>
        <taxon>Bacillota</taxon>
        <taxon>Bacilli</taxon>
        <taxon>Lactobacillales</taxon>
        <taxon>Streptococcaceae</taxon>
        <taxon>Streptococcus</taxon>
    </lineage>
</organism>
<dbReference type="AlphaFoldDB" id="A0A0E2Q4T6"/>
<gene>
    <name evidence="1" type="ORF">X841_03555</name>
</gene>
<name>A0A0E2Q4T6_STRTR</name>
<sequence length="89" mass="10581">MAKNKIEYEKTKTVLGDNWHVVVDGEWMFYPFSDNLEELKEFVKIFENEILEKRYSGENYGLGYYICGYNGDAQTRLVNKWSERGVHVF</sequence>
<dbReference type="RefSeq" id="WP_084828613.1">
    <property type="nucleotide sequence ID" value="NZ_CM002372.1"/>
</dbReference>
<dbReference type="EMBL" id="AZJT01000023">
    <property type="protein sequence ID" value="ETW90616.1"/>
    <property type="molecule type" value="Genomic_DNA"/>
</dbReference>